<name>A0A9X9BQJ2_PSEMA</name>
<dbReference type="RefSeq" id="WP_065927580.1">
    <property type="nucleotide sequence ID" value="NZ_FNSU01000003.1"/>
</dbReference>
<evidence type="ECO:0000313" key="2">
    <source>
        <dbReference type="EMBL" id="TWR56790.1"/>
    </source>
</evidence>
<dbReference type="AlphaFoldDB" id="A0A9X9BQJ2"/>
<organism evidence="2 3">
    <name type="scientific">Pseudomonas marginalis</name>
    <name type="common">Pseudomonas panacis</name>
    <dbReference type="NCBI Taxonomy" id="298"/>
    <lineage>
        <taxon>Bacteria</taxon>
        <taxon>Pseudomonadati</taxon>
        <taxon>Pseudomonadota</taxon>
        <taxon>Gammaproteobacteria</taxon>
        <taxon>Pseudomonadales</taxon>
        <taxon>Pseudomonadaceae</taxon>
        <taxon>Pseudomonas</taxon>
    </lineage>
</organism>
<accession>A0A9X9BQJ2</accession>
<protein>
    <submittedName>
        <fullName evidence="2">Uncharacterized protein</fullName>
    </submittedName>
</protein>
<dbReference type="Proteomes" id="UP000316123">
    <property type="component" value="Unassembled WGS sequence"/>
</dbReference>
<dbReference type="OrthoDB" id="6817941at2"/>
<evidence type="ECO:0000313" key="3">
    <source>
        <dbReference type="Proteomes" id="UP000316123"/>
    </source>
</evidence>
<evidence type="ECO:0000256" key="1">
    <source>
        <dbReference type="SAM" id="MobiDB-lite"/>
    </source>
</evidence>
<feature type="compositionally biased region" description="Low complexity" evidence="1">
    <location>
        <begin position="11"/>
        <end position="43"/>
    </location>
</feature>
<proteinExistence type="predicted"/>
<gene>
    <name evidence="2" type="ORF">FIV41_20015</name>
</gene>
<comment type="caution">
    <text evidence="2">The sequence shown here is derived from an EMBL/GenBank/DDBJ whole genome shotgun (WGS) entry which is preliminary data.</text>
</comment>
<feature type="region of interest" description="Disordered" evidence="1">
    <location>
        <begin position="1"/>
        <end position="50"/>
    </location>
</feature>
<dbReference type="EMBL" id="VFEQ01000013">
    <property type="protein sequence ID" value="TWR56790.1"/>
    <property type="molecule type" value="Genomic_DNA"/>
</dbReference>
<sequence length="524" mass="57574">MSAKKNQPAVPVKQPTATKAAAKQTSAVTPKAPAKPKAVTSAKGSLKADKKRTPKNLDRLYIPGMSENVPGFDAGIPKWLFESGVTIQVDKNWVAAPGDIISVGKLDSAGTVVVFATKELTADDIKLNNYFFSASSQDLPDGKNALVYVVHYAGGAQYDQSYPLEVLVKTDIPAGDDQDQIEPGHSALKFSLSETVIVPGNASRGVTVTLQLYPNLNPTDRIILHWGSVIITQQVGGAVKPTVITVTYQDIVEAGDSDRLLVWLEVIDLVGNISTPGSASMPVSVNLDVTKYDGPVIVNAGPLGYVDLEVLNEQPLEVQMYTPPTVGLKDDLYDVMFRSYPPKGGVKVVHQFVPIRIAGRPVSAFFDFLDVRAAAEGRLEISFVLRKAAPPFEIYSKKTTAEVKGSIFRLEAPTVEGYPDDHIHDNPEHVIVNIPYYAWRQPTDRISLILRYVKSLNDIILHIEEKEVGPSWPERSPVQRLLERVQLQQFKGYRPELYYVISTGFTQARAVDLNESWRRALTIS</sequence>
<reference evidence="2 3" key="1">
    <citation type="submission" date="2019-06" db="EMBL/GenBank/DDBJ databases">
        <title>Pseudomonas bimorpha sp. nov. isolated from bovine raw milk and skim milk concentrate.</title>
        <authorList>
            <person name="Hofmann K."/>
            <person name="Huptas C."/>
            <person name="Doll E."/>
            <person name="Scherer S."/>
            <person name="Wenning M."/>
        </authorList>
    </citation>
    <scope>NUCLEOTIDE SEQUENCE [LARGE SCALE GENOMIC DNA]</scope>
    <source>
        <strain evidence="2 3">DSM 13124</strain>
    </source>
</reference>